<evidence type="ECO:0000256" key="3">
    <source>
        <dbReference type="ARBA" id="ARBA00022552"/>
    </source>
</evidence>
<dbReference type="InterPro" id="IPR011033">
    <property type="entry name" value="PRC_barrel-like_sf"/>
</dbReference>
<comment type="subunit">
    <text evidence="5">Binds ribosomal protein uS19.</text>
</comment>
<keyword evidence="2 5" id="KW-0690">Ribosome biogenesis</keyword>
<dbReference type="InterPro" id="IPR056792">
    <property type="entry name" value="PRC_RimM"/>
</dbReference>
<dbReference type="PANTHER" id="PTHR33692:SF1">
    <property type="entry name" value="RIBOSOME MATURATION FACTOR RIMM"/>
    <property type="match status" value="1"/>
</dbReference>
<dbReference type="GO" id="GO:0006364">
    <property type="term" value="P:rRNA processing"/>
    <property type="evidence" value="ECO:0007669"/>
    <property type="project" value="UniProtKB-UniRule"/>
</dbReference>
<evidence type="ECO:0000256" key="2">
    <source>
        <dbReference type="ARBA" id="ARBA00022517"/>
    </source>
</evidence>
<dbReference type="InterPro" id="IPR036976">
    <property type="entry name" value="RimM_N_sf"/>
</dbReference>
<dbReference type="InterPro" id="IPR011961">
    <property type="entry name" value="RimM"/>
</dbReference>
<evidence type="ECO:0000259" key="6">
    <source>
        <dbReference type="Pfam" id="PF01782"/>
    </source>
</evidence>
<dbReference type="GO" id="GO:0043022">
    <property type="term" value="F:ribosome binding"/>
    <property type="evidence" value="ECO:0007669"/>
    <property type="project" value="InterPro"/>
</dbReference>
<comment type="function">
    <text evidence="5">An accessory protein needed during the final step in the assembly of 30S ribosomal subunit, possibly for assembly of the head region. Essential for efficient processing of 16S rRNA. May be needed both before and after RbfA during the maturation of 16S rRNA. It has affinity for free ribosomal 30S subunits but not for 70S ribosomes.</text>
</comment>
<organism evidence="8 9">
    <name type="scientific">Campylobacter corcagiensis</name>
    <dbReference type="NCBI Taxonomy" id="1448857"/>
    <lineage>
        <taxon>Bacteria</taxon>
        <taxon>Pseudomonadati</taxon>
        <taxon>Campylobacterota</taxon>
        <taxon>Epsilonproteobacteria</taxon>
        <taxon>Campylobacterales</taxon>
        <taxon>Campylobacteraceae</taxon>
        <taxon>Campylobacter</taxon>
    </lineage>
</organism>
<dbReference type="Pfam" id="PF24986">
    <property type="entry name" value="PRC_RimM"/>
    <property type="match status" value="1"/>
</dbReference>
<keyword evidence="4 5" id="KW-0143">Chaperone</keyword>
<name>A0A7M1LFQ6_9BACT</name>
<dbReference type="Pfam" id="PF01782">
    <property type="entry name" value="RimM"/>
    <property type="match status" value="1"/>
</dbReference>
<dbReference type="Gene3D" id="2.30.30.240">
    <property type="entry name" value="PRC-barrel domain"/>
    <property type="match status" value="1"/>
</dbReference>
<dbReference type="EMBL" id="CP063078">
    <property type="protein sequence ID" value="QOQ87407.1"/>
    <property type="molecule type" value="Genomic_DNA"/>
</dbReference>
<dbReference type="InterPro" id="IPR009000">
    <property type="entry name" value="Transl_B-barrel_sf"/>
</dbReference>
<evidence type="ECO:0000313" key="9">
    <source>
        <dbReference type="Proteomes" id="UP000594749"/>
    </source>
</evidence>
<gene>
    <name evidence="5 8" type="primary">rimM</name>
    <name evidence="8" type="ORF">IMC76_00885</name>
</gene>
<comment type="domain">
    <text evidence="5">The PRC barrel domain binds ribosomal protein uS19.</text>
</comment>
<dbReference type="RefSeq" id="WP_025802969.1">
    <property type="nucleotide sequence ID" value="NZ_CP053842.1"/>
</dbReference>
<keyword evidence="9" id="KW-1185">Reference proteome</keyword>
<evidence type="ECO:0000256" key="5">
    <source>
        <dbReference type="HAMAP-Rule" id="MF_00014"/>
    </source>
</evidence>
<evidence type="ECO:0000313" key="8">
    <source>
        <dbReference type="EMBL" id="QOQ87407.1"/>
    </source>
</evidence>
<sequence>MLEVAKIGKTVGLKGVLKLHNRSDFPAQFKKGAKFHLKNGEILEILNFNSQNSQVIFKGYEDINLAKDLVNLTIYSTIEETRKSCKLKKDEFFYFDIIGLKVVENGEILGVVDSISEVGSGFLFQIKTSEHLKELAPVFFIPYIDEYVSEISLENKEILTKGAKLILENS</sequence>
<evidence type="ECO:0000259" key="7">
    <source>
        <dbReference type="Pfam" id="PF24986"/>
    </source>
</evidence>
<dbReference type="Gene3D" id="2.40.30.60">
    <property type="entry name" value="RimM"/>
    <property type="match status" value="1"/>
</dbReference>
<proteinExistence type="inferred from homology"/>
<dbReference type="AlphaFoldDB" id="A0A7M1LFQ6"/>
<dbReference type="PANTHER" id="PTHR33692">
    <property type="entry name" value="RIBOSOME MATURATION FACTOR RIMM"/>
    <property type="match status" value="1"/>
</dbReference>
<evidence type="ECO:0000256" key="4">
    <source>
        <dbReference type="ARBA" id="ARBA00023186"/>
    </source>
</evidence>
<reference evidence="8 9" key="1">
    <citation type="submission" date="2020-10" db="EMBL/GenBank/DDBJ databases">
        <title>Campylobacter and Helicobacter PacBio genomes.</title>
        <authorList>
            <person name="Lane C."/>
        </authorList>
    </citation>
    <scope>NUCLEOTIDE SEQUENCE [LARGE SCALE GENOMIC DNA]</scope>
    <source>
        <strain evidence="8 9">2016D-0077</strain>
    </source>
</reference>
<comment type="subcellular location">
    <subcellularLocation>
        <location evidence="5">Cytoplasm</location>
    </subcellularLocation>
</comment>
<keyword evidence="3 5" id="KW-0698">rRNA processing</keyword>
<dbReference type="HAMAP" id="MF_00014">
    <property type="entry name" value="Ribosome_mat_RimM"/>
    <property type="match status" value="1"/>
</dbReference>
<dbReference type="GO" id="GO:0042274">
    <property type="term" value="P:ribosomal small subunit biogenesis"/>
    <property type="evidence" value="ECO:0007669"/>
    <property type="project" value="UniProtKB-UniRule"/>
</dbReference>
<dbReference type="NCBIfam" id="TIGR02273">
    <property type="entry name" value="16S_RimM"/>
    <property type="match status" value="1"/>
</dbReference>
<feature type="domain" description="Ribosome maturation factor RimM PRC barrel" evidence="7">
    <location>
        <begin position="95"/>
        <end position="160"/>
    </location>
</feature>
<dbReference type="InterPro" id="IPR002676">
    <property type="entry name" value="RimM_N"/>
</dbReference>
<evidence type="ECO:0000256" key="1">
    <source>
        <dbReference type="ARBA" id="ARBA00022490"/>
    </source>
</evidence>
<dbReference type="GO" id="GO:0005840">
    <property type="term" value="C:ribosome"/>
    <property type="evidence" value="ECO:0007669"/>
    <property type="project" value="InterPro"/>
</dbReference>
<keyword evidence="1 5" id="KW-0963">Cytoplasm</keyword>
<dbReference type="GO" id="GO:0005737">
    <property type="term" value="C:cytoplasm"/>
    <property type="evidence" value="ECO:0007669"/>
    <property type="project" value="UniProtKB-SubCell"/>
</dbReference>
<feature type="domain" description="RimM N-terminal" evidence="6">
    <location>
        <begin position="4"/>
        <end position="77"/>
    </location>
</feature>
<dbReference type="Proteomes" id="UP000594749">
    <property type="component" value="Chromosome"/>
</dbReference>
<accession>A0A7M1LFQ6</accession>
<dbReference type="OrthoDB" id="9810331at2"/>
<comment type="similarity">
    <text evidence="5">Belongs to the RimM family.</text>
</comment>
<protein>
    <recommendedName>
        <fullName evidence="5">Ribosome maturation factor RimM</fullName>
    </recommendedName>
</protein>
<dbReference type="SUPFAM" id="SSF50346">
    <property type="entry name" value="PRC-barrel domain"/>
    <property type="match status" value="1"/>
</dbReference>
<dbReference type="SUPFAM" id="SSF50447">
    <property type="entry name" value="Translation proteins"/>
    <property type="match status" value="1"/>
</dbReference>